<evidence type="ECO:0000256" key="4">
    <source>
        <dbReference type="ARBA" id="ARBA00022679"/>
    </source>
</evidence>
<dbReference type="GO" id="GO:0005524">
    <property type="term" value="F:ATP binding"/>
    <property type="evidence" value="ECO:0007669"/>
    <property type="project" value="UniProtKB-KW"/>
</dbReference>
<proteinExistence type="predicted"/>
<dbReference type="PROSITE" id="PS50109">
    <property type="entry name" value="HIS_KIN"/>
    <property type="match status" value="1"/>
</dbReference>
<dbReference type="Pfam" id="PF08448">
    <property type="entry name" value="PAS_4"/>
    <property type="match status" value="1"/>
</dbReference>
<evidence type="ECO:0000256" key="1">
    <source>
        <dbReference type="ARBA" id="ARBA00000085"/>
    </source>
</evidence>
<evidence type="ECO:0000256" key="7">
    <source>
        <dbReference type="ARBA" id="ARBA00022840"/>
    </source>
</evidence>
<reference evidence="12 13" key="1">
    <citation type="submission" date="2019-06" db="EMBL/GenBank/DDBJ databases">
        <authorList>
            <person name="Li J."/>
        </authorList>
    </citation>
    <scope>NUCLEOTIDE SEQUENCE [LARGE SCALE GENOMIC DNA]</scope>
    <source>
        <strain evidence="12 13">CGMCC 1.8012</strain>
    </source>
</reference>
<dbReference type="Gene3D" id="3.30.450.20">
    <property type="entry name" value="PAS domain"/>
    <property type="match status" value="1"/>
</dbReference>
<dbReference type="GO" id="GO:0004673">
    <property type="term" value="F:protein histidine kinase activity"/>
    <property type="evidence" value="ECO:0007669"/>
    <property type="project" value="UniProtKB-EC"/>
</dbReference>
<dbReference type="InterPro" id="IPR005467">
    <property type="entry name" value="His_kinase_dom"/>
</dbReference>
<dbReference type="PANTHER" id="PTHR41523:SF8">
    <property type="entry name" value="ETHYLENE RESPONSE SENSOR PROTEIN"/>
    <property type="match status" value="1"/>
</dbReference>
<evidence type="ECO:0000256" key="6">
    <source>
        <dbReference type="ARBA" id="ARBA00022777"/>
    </source>
</evidence>
<dbReference type="InterPro" id="IPR011495">
    <property type="entry name" value="Sig_transdc_His_kin_sub2_dim/P"/>
</dbReference>
<evidence type="ECO:0000259" key="10">
    <source>
        <dbReference type="PROSITE" id="PS50109"/>
    </source>
</evidence>
<dbReference type="InterPro" id="IPR000700">
    <property type="entry name" value="PAS-assoc_C"/>
</dbReference>
<evidence type="ECO:0000256" key="5">
    <source>
        <dbReference type="ARBA" id="ARBA00022741"/>
    </source>
</evidence>
<dbReference type="AlphaFoldDB" id="A0A5C4R6I6"/>
<evidence type="ECO:0000259" key="11">
    <source>
        <dbReference type="PROSITE" id="PS50113"/>
    </source>
</evidence>
<dbReference type="InterPro" id="IPR013656">
    <property type="entry name" value="PAS_4"/>
</dbReference>
<evidence type="ECO:0000313" key="13">
    <source>
        <dbReference type="Proteomes" id="UP000304880"/>
    </source>
</evidence>
<evidence type="ECO:0000256" key="9">
    <source>
        <dbReference type="SAM" id="MobiDB-lite"/>
    </source>
</evidence>
<comment type="caution">
    <text evidence="12">The sequence shown here is derived from an EMBL/GenBank/DDBJ whole genome shotgun (WGS) entry which is preliminary data.</text>
</comment>
<dbReference type="NCBIfam" id="TIGR00229">
    <property type="entry name" value="sensory_box"/>
    <property type="match status" value="1"/>
</dbReference>
<evidence type="ECO:0000256" key="3">
    <source>
        <dbReference type="ARBA" id="ARBA00022553"/>
    </source>
</evidence>
<feature type="domain" description="PAC" evidence="11">
    <location>
        <begin position="178"/>
        <end position="230"/>
    </location>
</feature>
<gene>
    <name evidence="12" type="ORF">FHD67_10075</name>
</gene>
<dbReference type="Pfam" id="PF02518">
    <property type="entry name" value="HATPase_c"/>
    <property type="match status" value="1"/>
</dbReference>
<keyword evidence="3" id="KW-0597">Phosphoprotein</keyword>
<dbReference type="SMART" id="SM00387">
    <property type="entry name" value="HATPase_c"/>
    <property type="match status" value="1"/>
</dbReference>
<keyword evidence="5" id="KW-0547">Nucleotide-binding</keyword>
<evidence type="ECO:0000256" key="2">
    <source>
        <dbReference type="ARBA" id="ARBA00012438"/>
    </source>
</evidence>
<organism evidence="12 13">
    <name type="scientific">Paracoccus haeundaensis</name>
    <dbReference type="NCBI Taxonomy" id="225362"/>
    <lineage>
        <taxon>Bacteria</taxon>
        <taxon>Pseudomonadati</taxon>
        <taxon>Pseudomonadota</taxon>
        <taxon>Alphaproteobacteria</taxon>
        <taxon>Rhodobacterales</taxon>
        <taxon>Paracoccaceae</taxon>
        <taxon>Paracoccus</taxon>
    </lineage>
</organism>
<dbReference type="PANTHER" id="PTHR41523">
    <property type="entry name" value="TWO-COMPONENT SYSTEM SENSOR PROTEIN"/>
    <property type="match status" value="1"/>
</dbReference>
<keyword evidence="4" id="KW-0808">Transferase</keyword>
<dbReference type="SUPFAM" id="SSF55874">
    <property type="entry name" value="ATPase domain of HSP90 chaperone/DNA topoisomerase II/histidine kinase"/>
    <property type="match status" value="1"/>
</dbReference>
<evidence type="ECO:0000313" key="12">
    <source>
        <dbReference type="EMBL" id="TNH39498.1"/>
    </source>
</evidence>
<dbReference type="Gene3D" id="3.30.565.10">
    <property type="entry name" value="Histidine kinase-like ATPase, C-terminal domain"/>
    <property type="match status" value="1"/>
</dbReference>
<dbReference type="SUPFAM" id="SSF55785">
    <property type="entry name" value="PYP-like sensor domain (PAS domain)"/>
    <property type="match status" value="1"/>
</dbReference>
<sequence length="444" mass="47207">MTTARPRRSSRANPTSITRCRRTCCRWRGACRIRRAIWPAHVPCVTRRALANLSVPSGLVLDVTGPEGQAGRQAAGRDRPASLSGSSMVPTDPNLRAIDLLAGSEAGFALSVLDASPDCIKLLDPEGRLIFMNGNGLCAMEIDDFASVDQRPWPSMWPPEADRMLNDAMQAALTGAVTRFEAFCPTARGTPRWWHVTVSGVRDAAGRVVRILASSRDVTDSVTIRQQLQQEVARKDEAIARQHILMGEIDHRVKNSFAAVIALLRMQARQQAGGPAGAQLSDAANRISTLARVHDQLHLDPGSRNVSLRDYVGALATDLAQALEAAITVNDALAGDLRVTAGQAAAIGQILAELIGNAVKHAHPGRRPGLWLDLAQNAGALSVTLSDDGPGLPAGFDPDAARGLGMQICLIYARQMGGGLDHGASDRGGARFRVTVMLDAAASS</sequence>
<dbReference type="EC" id="2.7.13.3" evidence="2"/>
<dbReference type="PROSITE" id="PS50113">
    <property type="entry name" value="PAC"/>
    <property type="match status" value="1"/>
</dbReference>
<keyword evidence="13" id="KW-1185">Reference proteome</keyword>
<dbReference type="EMBL" id="VDDC01000015">
    <property type="protein sequence ID" value="TNH39498.1"/>
    <property type="molecule type" value="Genomic_DNA"/>
</dbReference>
<keyword evidence="6" id="KW-0418">Kinase</keyword>
<keyword evidence="7" id="KW-0067">ATP-binding</keyword>
<dbReference type="CDD" id="cd00130">
    <property type="entry name" value="PAS"/>
    <property type="match status" value="1"/>
</dbReference>
<accession>A0A5C4R6I6</accession>
<dbReference type="InterPro" id="IPR036890">
    <property type="entry name" value="HATPase_C_sf"/>
</dbReference>
<protein>
    <recommendedName>
        <fullName evidence="2">histidine kinase</fullName>
        <ecNumber evidence="2">2.7.13.3</ecNumber>
    </recommendedName>
</protein>
<dbReference type="InterPro" id="IPR003594">
    <property type="entry name" value="HATPase_dom"/>
</dbReference>
<name>A0A5C4R6I6_9RHOB</name>
<feature type="region of interest" description="Disordered" evidence="9">
    <location>
        <begin position="64"/>
        <end position="88"/>
    </location>
</feature>
<comment type="catalytic activity">
    <reaction evidence="1">
        <text>ATP + protein L-histidine = ADP + protein N-phospho-L-histidine.</text>
        <dbReference type="EC" id="2.7.13.3"/>
    </reaction>
</comment>
<dbReference type="InterPro" id="IPR000014">
    <property type="entry name" value="PAS"/>
</dbReference>
<dbReference type="Proteomes" id="UP000304880">
    <property type="component" value="Unassembled WGS sequence"/>
</dbReference>
<dbReference type="InterPro" id="IPR035965">
    <property type="entry name" value="PAS-like_dom_sf"/>
</dbReference>
<evidence type="ECO:0000256" key="8">
    <source>
        <dbReference type="ARBA" id="ARBA00023026"/>
    </source>
</evidence>
<feature type="domain" description="Histidine kinase" evidence="10">
    <location>
        <begin position="248"/>
        <end position="440"/>
    </location>
</feature>
<dbReference type="Pfam" id="PF07568">
    <property type="entry name" value="HisKA_2"/>
    <property type="match status" value="1"/>
</dbReference>
<keyword evidence="8" id="KW-0843">Virulence</keyword>